<keyword evidence="3" id="KW-1185">Reference proteome</keyword>
<organism evidence="2 3">
    <name type="scientific">Actinokineospora xionganensis</name>
    <dbReference type="NCBI Taxonomy" id="2684470"/>
    <lineage>
        <taxon>Bacteria</taxon>
        <taxon>Bacillati</taxon>
        <taxon>Actinomycetota</taxon>
        <taxon>Actinomycetes</taxon>
        <taxon>Pseudonocardiales</taxon>
        <taxon>Pseudonocardiaceae</taxon>
        <taxon>Actinokineospora</taxon>
    </lineage>
</organism>
<reference evidence="2 3" key="1">
    <citation type="submission" date="2020-06" db="EMBL/GenBank/DDBJ databases">
        <title>Actinokineospora xiongansis sp. nov., isolated from soil of Baiyangdian.</title>
        <authorList>
            <person name="Zhang X."/>
        </authorList>
    </citation>
    <scope>NUCLEOTIDE SEQUENCE [LARGE SCALE GENOMIC DNA]</scope>
    <source>
        <strain evidence="2 3">HBU206404</strain>
    </source>
</reference>
<dbReference type="RefSeq" id="WP_187220541.1">
    <property type="nucleotide sequence ID" value="NZ_JABVED010000006.1"/>
</dbReference>
<evidence type="ECO:0000313" key="3">
    <source>
        <dbReference type="Proteomes" id="UP000734823"/>
    </source>
</evidence>
<evidence type="ECO:0000313" key="2">
    <source>
        <dbReference type="EMBL" id="MBC6448040.1"/>
    </source>
</evidence>
<feature type="compositionally biased region" description="Low complexity" evidence="1">
    <location>
        <begin position="68"/>
        <end position="78"/>
    </location>
</feature>
<feature type="region of interest" description="Disordered" evidence="1">
    <location>
        <begin position="1"/>
        <end position="90"/>
    </location>
</feature>
<name>A0ABR7L5U0_9PSEU</name>
<evidence type="ECO:0000256" key="1">
    <source>
        <dbReference type="SAM" id="MobiDB-lite"/>
    </source>
</evidence>
<dbReference type="EMBL" id="JABVED010000006">
    <property type="protein sequence ID" value="MBC6448040.1"/>
    <property type="molecule type" value="Genomic_DNA"/>
</dbReference>
<protein>
    <submittedName>
        <fullName evidence="2">Uncharacterized protein</fullName>
    </submittedName>
</protein>
<gene>
    <name evidence="2" type="ORF">GPZ80_12770</name>
</gene>
<comment type="caution">
    <text evidence="2">The sequence shown here is derived from an EMBL/GenBank/DDBJ whole genome shotgun (WGS) entry which is preliminary data.</text>
</comment>
<sequence>MASAVAPRRAVTGRPSWSVSSLPVVPVPYERNPDSSAERRLAQASKSALRESCVTKALDRGPDGGGASSSSQSGSADGWRWMAAEHRSVG</sequence>
<accession>A0ABR7L5U0</accession>
<dbReference type="Proteomes" id="UP000734823">
    <property type="component" value="Unassembled WGS sequence"/>
</dbReference>
<feature type="compositionally biased region" description="Low complexity" evidence="1">
    <location>
        <begin position="15"/>
        <end position="28"/>
    </location>
</feature>
<feature type="compositionally biased region" description="Basic and acidic residues" evidence="1">
    <location>
        <begin position="31"/>
        <end position="41"/>
    </location>
</feature>
<proteinExistence type="predicted"/>